<sequence length="152" mass="17250">MLFVHSSTDLSKMKITFHALDKHSGISSVAWIFGSAKSDKELVSWQIGGQKVTEICYSDNKDNKCYCPQIGHCEVFKYYVDLAEYMKDHKIIGEQNKEYFFNISVKNTAGLISEKGITIVVDETPPQFGNVSIEQSNSNVTNDTERYIVAHW</sequence>
<dbReference type="EMBL" id="CP111028">
    <property type="protein sequence ID" value="WAR31814.1"/>
    <property type="molecule type" value="Genomic_DNA"/>
</dbReference>
<gene>
    <name evidence="1" type="ORF">MAR_034356</name>
</gene>
<evidence type="ECO:0000313" key="1">
    <source>
        <dbReference type="EMBL" id="WAR31814.1"/>
    </source>
</evidence>
<name>A0ABY7GE48_MYAAR</name>
<protein>
    <submittedName>
        <fullName evidence="1">Uncharacterized protein</fullName>
    </submittedName>
</protein>
<evidence type="ECO:0000313" key="2">
    <source>
        <dbReference type="Proteomes" id="UP001164746"/>
    </source>
</evidence>
<keyword evidence="2" id="KW-1185">Reference proteome</keyword>
<accession>A0ABY7GE48</accession>
<dbReference type="Proteomes" id="UP001164746">
    <property type="component" value="Chromosome 17"/>
</dbReference>
<proteinExistence type="predicted"/>
<organism evidence="1 2">
    <name type="scientific">Mya arenaria</name>
    <name type="common">Soft-shell clam</name>
    <dbReference type="NCBI Taxonomy" id="6604"/>
    <lineage>
        <taxon>Eukaryota</taxon>
        <taxon>Metazoa</taxon>
        <taxon>Spiralia</taxon>
        <taxon>Lophotrochozoa</taxon>
        <taxon>Mollusca</taxon>
        <taxon>Bivalvia</taxon>
        <taxon>Autobranchia</taxon>
        <taxon>Heteroconchia</taxon>
        <taxon>Euheterodonta</taxon>
        <taxon>Imparidentia</taxon>
        <taxon>Neoheterodontei</taxon>
        <taxon>Myida</taxon>
        <taxon>Myoidea</taxon>
        <taxon>Myidae</taxon>
        <taxon>Mya</taxon>
    </lineage>
</organism>
<reference evidence="1" key="1">
    <citation type="submission" date="2022-11" db="EMBL/GenBank/DDBJ databases">
        <title>Centuries of genome instability and evolution in soft-shell clam transmissible cancer (bioRxiv).</title>
        <authorList>
            <person name="Hart S.F.M."/>
            <person name="Yonemitsu M.A."/>
            <person name="Giersch R.M."/>
            <person name="Beal B.F."/>
            <person name="Arriagada G."/>
            <person name="Davis B.W."/>
            <person name="Ostrander E.A."/>
            <person name="Goff S.P."/>
            <person name="Metzger M.J."/>
        </authorList>
    </citation>
    <scope>NUCLEOTIDE SEQUENCE</scope>
    <source>
        <strain evidence="1">MELC-2E11</strain>
        <tissue evidence="1">Siphon/mantle</tissue>
    </source>
</reference>